<dbReference type="Pfam" id="PF01863">
    <property type="entry name" value="YgjP-like"/>
    <property type="match status" value="1"/>
</dbReference>
<sequence>MTIEINGEKKNYTVTRRRGMKSVRIRLGDDGVFRVSAPYGVSADHIRDLIRKSSDKLYSYKKGDDQSRKRWEDFVREKIKNVPDWQVRRLGDDIVAGKPYEKGSIYNGISICTTQIEFQNLFWRSYRRFRADHAGPVTNVCFQHMVSRWGSCRPKTGRLTFNLLLLYVPRECAEYVIYHELCHFLEANHSKRFWEQVAVYVPDYKKIEKELNDYGKILIERRL</sequence>
<dbReference type="Gene3D" id="3.30.2010.10">
    <property type="entry name" value="Metalloproteases ('zincins'), catalytic domain"/>
    <property type="match status" value="1"/>
</dbReference>
<dbReference type="CDD" id="cd07344">
    <property type="entry name" value="M48_yhfN_like"/>
    <property type="match status" value="1"/>
</dbReference>
<reference evidence="2" key="1">
    <citation type="journal article" date="2020" name="Appl. Environ. Microbiol.">
        <title>Medium-Chain Fatty Acid Synthesis by 'Candidatus Weimeria bifida' gen. nov., sp. nov., and 'Candidatus Pseudoramibacter fermentans' sp. nov.</title>
        <authorList>
            <person name="Scarborough M.J."/>
            <person name="Myers K.S."/>
            <person name="Donohue T.J."/>
            <person name="Noguera D.R."/>
        </authorList>
    </citation>
    <scope>NUCLEOTIDE SEQUENCE</scope>
    <source>
        <strain evidence="2">LCO1.1</strain>
    </source>
</reference>
<dbReference type="EMBL" id="VOGC01000003">
    <property type="protein sequence ID" value="MQN01143.1"/>
    <property type="molecule type" value="Genomic_DNA"/>
</dbReference>
<dbReference type="AlphaFoldDB" id="A0A6N7IXU4"/>
<gene>
    <name evidence="2" type="ORF">FRC54_04215</name>
</gene>
<evidence type="ECO:0000259" key="1">
    <source>
        <dbReference type="Pfam" id="PF01863"/>
    </source>
</evidence>
<dbReference type="PANTHER" id="PTHR30399">
    <property type="entry name" value="UNCHARACTERIZED PROTEIN YGJP"/>
    <property type="match status" value="1"/>
</dbReference>
<comment type="caution">
    <text evidence="2">The sequence shown here is derived from an EMBL/GenBank/DDBJ whole genome shotgun (WGS) entry which is preliminary data.</text>
</comment>
<accession>A0A6N7IXU4</accession>
<dbReference type="PANTHER" id="PTHR30399:SF1">
    <property type="entry name" value="UTP PYROPHOSPHATASE"/>
    <property type="match status" value="1"/>
</dbReference>
<name>A0A6N7IXU4_9FIRM</name>
<organism evidence="2 3">
    <name type="scientific">Candidatus Weimeria bifida</name>
    <dbReference type="NCBI Taxonomy" id="2599074"/>
    <lineage>
        <taxon>Bacteria</taxon>
        <taxon>Bacillati</taxon>
        <taxon>Bacillota</taxon>
        <taxon>Clostridia</taxon>
        <taxon>Lachnospirales</taxon>
        <taxon>Lachnospiraceae</taxon>
        <taxon>Candidatus Weimeria</taxon>
    </lineage>
</organism>
<evidence type="ECO:0000313" key="3">
    <source>
        <dbReference type="Proteomes" id="UP000460257"/>
    </source>
</evidence>
<evidence type="ECO:0000313" key="2">
    <source>
        <dbReference type="EMBL" id="MQN01143.1"/>
    </source>
</evidence>
<proteinExistence type="predicted"/>
<dbReference type="InterPro" id="IPR053136">
    <property type="entry name" value="UTP_pyrophosphatase-like"/>
</dbReference>
<keyword evidence="3" id="KW-1185">Reference proteome</keyword>
<protein>
    <submittedName>
        <fullName evidence="2">M48 family metallopeptidase</fullName>
    </submittedName>
</protein>
<dbReference type="InterPro" id="IPR002725">
    <property type="entry name" value="YgjP-like_metallopeptidase"/>
</dbReference>
<feature type="domain" description="YgjP-like metallopeptidase" evidence="1">
    <location>
        <begin position="123"/>
        <end position="213"/>
    </location>
</feature>
<dbReference type="Proteomes" id="UP000460257">
    <property type="component" value="Unassembled WGS sequence"/>
</dbReference>